<gene>
    <name evidence="2" type="ORF">SAMN05192542_10231</name>
</gene>
<evidence type="ECO:0000313" key="3">
    <source>
        <dbReference type="Proteomes" id="UP000199120"/>
    </source>
</evidence>
<dbReference type="STRING" id="416943.SAMN05445871_0282"/>
<reference evidence="3" key="1">
    <citation type="submission" date="2016-10" db="EMBL/GenBank/DDBJ databases">
        <authorList>
            <person name="Varghese N."/>
            <person name="Submissions S."/>
        </authorList>
    </citation>
    <scope>NUCLEOTIDE SEQUENCE [LARGE SCALE GENOMIC DNA]</scope>
    <source>
        <strain evidence="3">LMG 26416</strain>
    </source>
</reference>
<accession>A0A1H7GW28</accession>
<sequence>MSIQYEFTGRDTIRIACDFDVIEVPLPTSVSSGDAASGNVDVDGTTMGSSSSKSEGARGGVIASGPQPSSGRPKQVTRAMGLITRTGVTFDWTQMDLSESMLSLDGNANMSKDELARHLSQRVFETFTGNAGDKLKFVDVGVKPWSGTTPEQLENLRSIVEDPSIPVDAVRLFRLPDSN</sequence>
<organism evidence="2 3">
    <name type="scientific">Paraburkholderia caballeronis</name>
    <dbReference type="NCBI Taxonomy" id="416943"/>
    <lineage>
        <taxon>Bacteria</taxon>
        <taxon>Pseudomonadati</taxon>
        <taxon>Pseudomonadota</taxon>
        <taxon>Betaproteobacteria</taxon>
        <taxon>Burkholderiales</taxon>
        <taxon>Burkholderiaceae</taxon>
        <taxon>Paraburkholderia</taxon>
    </lineage>
</organism>
<evidence type="ECO:0000313" key="2">
    <source>
        <dbReference type="EMBL" id="SEK42244.1"/>
    </source>
</evidence>
<feature type="region of interest" description="Disordered" evidence="1">
    <location>
        <begin position="28"/>
        <end position="75"/>
    </location>
</feature>
<dbReference type="Proteomes" id="UP000199120">
    <property type="component" value="Unassembled WGS sequence"/>
</dbReference>
<dbReference type="EMBL" id="FOAJ01000002">
    <property type="protein sequence ID" value="SEK42244.1"/>
    <property type="molecule type" value="Genomic_DNA"/>
</dbReference>
<dbReference type="AlphaFoldDB" id="A0A1H7GW28"/>
<protein>
    <submittedName>
        <fullName evidence="2">Uncharacterized protein</fullName>
    </submittedName>
</protein>
<dbReference type="RefSeq" id="WP_090541580.1">
    <property type="nucleotide sequence ID" value="NZ_FNSR01000001.1"/>
</dbReference>
<name>A0A1H7GW28_9BURK</name>
<keyword evidence="3" id="KW-1185">Reference proteome</keyword>
<evidence type="ECO:0000256" key="1">
    <source>
        <dbReference type="SAM" id="MobiDB-lite"/>
    </source>
</evidence>
<proteinExistence type="predicted"/>